<dbReference type="InterPro" id="IPR001851">
    <property type="entry name" value="ABC_transp_permease"/>
</dbReference>
<sequence>MREFIQRFVHTHECRLLIVVVLMALFLSVHSPEFATLQNLVDVLGATAFIGILAAGLLVVIITGGIDLSFTASASIAQFAALTAANHYGIGWTGVFAIAIGLGVALGLINGLLVNSLRTSAMIITIATLNVFFGILLTVTGGADIFALPDWFNAGFEFVFHTDPNGDTYAVNLQIIALVLAFLATWLLLNRSNIGRQIYAMGGNPDAAQRVGFNVYRLNMLVYGYMGALAGVASLAQAQLVQSVSPTALVGRELDVVAAVVIGGASLIGGRGTVLGTLLGLALIAILQNGLILLGVSSYWSLFSTGLVIIAAMIMMAMETKKRHNKIVEPGAVA</sequence>
<evidence type="ECO:0000256" key="2">
    <source>
        <dbReference type="ARBA" id="ARBA00007942"/>
    </source>
</evidence>
<organism evidence="10 11">
    <name type="scientific">Sodalis ligni</name>
    <dbReference type="NCBI Taxonomy" id="2697027"/>
    <lineage>
        <taxon>Bacteria</taxon>
        <taxon>Pseudomonadati</taxon>
        <taxon>Pseudomonadota</taxon>
        <taxon>Gammaproteobacteria</taxon>
        <taxon>Enterobacterales</taxon>
        <taxon>Bruguierivoracaceae</taxon>
        <taxon>Sodalis</taxon>
    </lineage>
</organism>
<comment type="subcellular location">
    <subcellularLocation>
        <location evidence="1">Cell inner membrane</location>
        <topology evidence="1">Multi-pass membrane protein</topology>
    </subcellularLocation>
</comment>
<keyword evidence="8 9" id="KW-0472">Membrane</keyword>
<comment type="similarity">
    <text evidence="2">Belongs to the binding-protein-dependent transport system permease family. AraH/RbsC subfamily.</text>
</comment>
<evidence type="ECO:0000256" key="5">
    <source>
        <dbReference type="ARBA" id="ARBA00022519"/>
    </source>
</evidence>
<keyword evidence="11" id="KW-1185">Reference proteome</keyword>
<feature type="transmembrane region" description="Helical" evidence="9">
    <location>
        <begin position="43"/>
        <end position="63"/>
    </location>
</feature>
<keyword evidence="6 9" id="KW-0812">Transmembrane</keyword>
<evidence type="ECO:0000256" key="8">
    <source>
        <dbReference type="ARBA" id="ARBA00023136"/>
    </source>
</evidence>
<accession>A0A4R1NEX6</accession>
<evidence type="ECO:0000313" key="10">
    <source>
        <dbReference type="EMBL" id="TCL03216.1"/>
    </source>
</evidence>
<keyword evidence="4" id="KW-1003">Cell membrane</keyword>
<feature type="transmembrane region" description="Helical" evidence="9">
    <location>
        <begin position="220"/>
        <end position="238"/>
    </location>
</feature>
<name>A0A4R1NEX6_9GAMM</name>
<comment type="caution">
    <text evidence="10">The sequence shown here is derived from an EMBL/GenBank/DDBJ whole genome shotgun (WGS) entry which is preliminary data.</text>
</comment>
<dbReference type="Pfam" id="PF02653">
    <property type="entry name" value="BPD_transp_2"/>
    <property type="match status" value="1"/>
</dbReference>
<dbReference type="GO" id="GO:0005886">
    <property type="term" value="C:plasma membrane"/>
    <property type="evidence" value="ECO:0007669"/>
    <property type="project" value="UniProtKB-SubCell"/>
</dbReference>
<feature type="transmembrane region" description="Helical" evidence="9">
    <location>
        <begin position="12"/>
        <end position="31"/>
    </location>
</feature>
<evidence type="ECO:0000256" key="9">
    <source>
        <dbReference type="SAM" id="Phobius"/>
    </source>
</evidence>
<evidence type="ECO:0000256" key="4">
    <source>
        <dbReference type="ARBA" id="ARBA00022475"/>
    </source>
</evidence>
<keyword evidence="7 9" id="KW-1133">Transmembrane helix</keyword>
<dbReference type="RefSeq" id="WP_132922106.1">
    <property type="nucleotide sequence ID" value="NZ_SJOI01000001.1"/>
</dbReference>
<evidence type="ECO:0000313" key="11">
    <source>
        <dbReference type="Proteomes" id="UP000294555"/>
    </source>
</evidence>
<dbReference type="CDD" id="cd06579">
    <property type="entry name" value="TM_PBP1_transp_AraH_like"/>
    <property type="match status" value="1"/>
</dbReference>
<keyword evidence="5" id="KW-0997">Cell inner membrane</keyword>
<dbReference type="AlphaFoldDB" id="A0A4R1NEX6"/>
<evidence type="ECO:0000256" key="3">
    <source>
        <dbReference type="ARBA" id="ARBA00022448"/>
    </source>
</evidence>
<dbReference type="GO" id="GO:0022857">
    <property type="term" value="F:transmembrane transporter activity"/>
    <property type="evidence" value="ECO:0007669"/>
    <property type="project" value="InterPro"/>
</dbReference>
<dbReference type="Proteomes" id="UP000294555">
    <property type="component" value="Unassembled WGS sequence"/>
</dbReference>
<dbReference type="EMBL" id="SJOI01000001">
    <property type="protein sequence ID" value="TCL03216.1"/>
    <property type="molecule type" value="Genomic_DNA"/>
</dbReference>
<dbReference type="PANTHER" id="PTHR32196:SF21">
    <property type="entry name" value="ABC TRANSPORTER PERMEASE PROTEIN YPHD-RELATED"/>
    <property type="match status" value="1"/>
</dbReference>
<keyword evidence="3" id="KW-0813">Transport</keyword>
<evidence type="ECO:0000256" key="1">
    <source>
        <dbReference type="ARBA" id="ARBA00004429"/>
    </source>
</evidence>
<dbReference type="PANTHER" id="PTHR32196">
    <property type="entry name" value="ABC TRANSPORTER PERMEASE PROTEIN YPHD-RELATED-RELATED"/>
    <property type="match status" value="1"/>
</dbReference>
<proteinExistence type="inferred from homology"/>
<evidence type="ECO:0000256" key="7">
    <source>
        <dbReference type="ARBA" id="ARBA00022989"/>
    </source>
</evidence>
<dbReference type="OrthoDB" id="8843934at2"/>
<reference evidence="10 11" key="1">
    <citation type="submission" date="2019-02" db="EMBL/GenBank/DDBJ databases">
        <title>Investigation of anaerobic lignin degradation for improved lignocellulosic biofuels.</title>
        <authorList>
            <person name="Deangelis K."/>
        </authorList>
    </citation>
    <scope>NUCLEOTIDE SEQUENCE [LARGE SCALE GENOMIC DNA]</scope>
    <source>
        <strain evidence="10 11">159R</strain>
    </source>
</reference>
<feature type="transmembrane region" description="Helical" evidence="9">
    <location>
        <begin position="250"/>
        <end position="268"/>
    </location>
</feature>
<evidence type="ECO:0000256" key="6">
    <source>
        <dbReference type="ARBA" id="ARBA00022692"/>
    </source>
</evidence>
<feature type="transmembrane region" description="Helical" evidence="9">
    <location>
        <begin position="299"/>
        <end position="318"/>
    </location>
</feature>
<feature type="transmembrane region" description="Helical" evidence="9">
    <location>
        <begin position="95"/>
        <end position="114"/>
    </location>
</feature>
<feature type="transmembrane region" description="Helical" evidence="9">
    <location>
        <begin position="121"/>
        <end position="149"/>
    </location>
</feature>
<gene>
    <name evidence="10" type="ORF">EZJ58_1275</name>
</gene>
<protein>
    <submittedName>
        <fullName evidence="10">Monosaccharide ABC transporter membrane protein (CUT2 family)</fullName>
    </submittedName>
</protein>
<feature type="transmembrane region" description="Helical" evidence="9">
    <location>
        <begin position="169"/>
        <end position="189"/>
    </location>
</feature>